<feature type="transmembrane region" description="Helical" evidence="7">
    <location>
        <begin position="45"/>
        <end position="66"/>
    </location>
</feature>
<name>A0A139HN97_9PEZI</name>
<evidence type="ECO:0000256" key="5">
    <source>
        <dbReference type="ARBA" id="ARBA00038359"/>
    </source>
</evidence>
<dbReference type="PANTHER" id="PTHR33048:SF47">
    <property type="entry name" value="INTEGRAL MEMBRANE PROTEIN-RELATED"/>
    <property type="match status" value="1"/>
</dbReference>
<evidence type="ECO:0000256" key="2">
    <source>
        <dbReference type="ARBA" id="ARBA00022692"/>
    </source>
</evidence>
<evidence type="ECO:0000313" key="9">
    <source>
        <dbReference type="EMBL" id="KXT03951.1"/>
    </source>
</evidence>
<dbReference type="InterPro" id="IPR052337">
    <property type="entry name" value="SAT4-like"/>
</dbReference>
<reference evidence="9 10" key="1">
    <citation type="submission" date="2015-07" db="EMBL/GenBank/DDBJ databases">
        <title>Comparative genomics of the Sigatoka disease complex on banana suggests a link between parallel evolutionary changes in Pseudocercospora fijiensis and Pseudocercospora eumusae and increased virulence on the banana host.</title>
        <authorList>
            <person name="Chang T.-C."/>
            <person name="Salvucci A."/>
            <person name="Crous P.W."/>
            <person name="Stergiopoulos I."/>
        </authorList>
    </citation>
    <scope>NUCLEOTIDE SEQUENCE [LARGE SCALE GENOMIC DNA]</scope>
    <source>
        <strain evidence="9 10">CBS 114824</strain>
    </source>
</reference>
<evidence type="ECO:0000256" key="4">
    <source>
        <dbReference type="ARBA" id="ARBA00023136"/>
    </source>
</evidence>
<feature type="transmembrane region" description="Helical" evidence="7">
    <location>
        <begin position="130"/>
        <end position="153"/>
    </location>
</feature>
<evidence type="ECO:0000256" key="3">
    <source>
        <dbReference type="ARBA" id="ARBA00022989"/>
    </source>
</evidence>
<keyword evidence="3 7" id="KW-1133">Transmembrane helix</keyword>
<comment type="subcellular location">
    <subcellularLocation>
        <location evidence="1">Membrane</location>
        <topology evidence="1">Multi-pass membrane protein</topology>
    </subcellularLocation>
</comment>
<protein>
    <recommendedName>
        <fullName evidence="8">Rhodopsin domain-containing protein</fullName>
    </recommendedName>
</protein>
<gene>
    <name evidence="9" type="ORF">AC578_9298</name>
</gene>
<keyword evidence="2 7" id="KW-0812">Transmembrane</keyword>
<dbReference type="AlphaFoldDB" id="A0A139HN97"/>
<feature type="domain" description="Rhodopsin" evidence="8">
    <location>
        <begin position="29"/>
        <end position="265"/>
    </location>
</feature>
<accession>A0A139HN97</accession>
<dbReference type="EMBL" id="LFZN01000025">
    <property type="protein sequence ID" value="KXT03951.1"/>
    <property type="molecule type" value="Genomic_DNA"/>
</dbReference>
<organism evidence="9 10">
    <name type="scientific">Pseudocercospora eumusae</name>
    <dbReference type="NCBI Taxonomy" id="321146"/>
    <lineage>
        <taxon>Eukaryota</taxon>
        <taxon>Fungi</taxon>
        <taxon>Dikarya</taxon>
        <taxon>Ascomycota</taxon>
        <taxon>Pezizomycotina</taxon>
        <taxon>Dothideomycetes</taxon>
        <taxon>Dothideomycetidae</taxon>
        <taxon>Mycosphaerellales</taxon>
        <taxon>Mycosphaerellaceae</taxon>
        <taxon>Pseudocercospora</taxon>
    </lineage>
</organism>
<evidence type="ECO:0000256" key="1">
    <source>
        <dbReference type="ARBA" id="ARBA00004141"/>
    </source>
</evidence>
<sequence length="369" mass="40913">MAVGGYANSAAVVAVCITMSTIAATAVAMRIYARLAIAKNAGWDDGFITFASANSWVLTSIAIWLVETGMGKHESELSYSEAEENRKALWTSIIIYNLGLTSTKISILLQYQRIFPQKTFRIANWTMMGIVVCYALWRFFSAIFACVPVQAYWDITIVDKTCLPRATVSFASAGLNIATDIAITMLPLPLLKNLELPKRQKRILMAVFGLGGVVCIISILRLYAIYVVWDSKDVSYNNGMAAMWSSLECNVGIICSCLPTLRGLFPRIFRNRSLGSRRSPGVSREAARESWSAKLEYGHLRRNHGSQPPMPDLDLAVLGHAEHVELAAMHAKQDSMASTIVERYAHHYQRPSSPTDSLRELVRKPDEAV</sequence>
<feature type="transmembrane region" description="Helical" evidence="7">
    <location>
        <begin position="241"/>
        <end position="265"/>
    </location>
</feature>
<feature type="region of interest" description="Disordered" evidence="6">
    <location>
        <begin position="348"/>
        <end position="369"/>
    </location>
</feature>
<evidence type="ECO:0000313" key="10">
    <source>
        <dbReference type="Proteomes" id="UP000070133"/>
    </source>
</evidence>
<evidence type="ECO:0000256" key="7">
    <source>
        <dbReference type="SAM" id="Phobius"/>
    </source>
</evidence>
<evidence type="ECO:0000259" key="8">
    <source>
        <dbReference type="Pfam" id="PF20684"/>
    </source>
</evidence>
<dbReference type="OrthoDB" id="5953249at2759"/>
<feature type="transmembrane region" description="Helical" evidence="7">
    <location>
        <begin position="203"/>
        <end position="229"/>
    </location>
</feature>
<comment type="similarity">
    <text evidence="5">Belongs to the SAT4 family.</text>
</comment>
<proteinExistence type="inferred from homology"/>
<dbReference type="Proteomes" id="UP000070133">
    <property type="component" value="Unassembled WGS sequence"/>
</dbReference>
<feature type="transmembrane region" description="Helical" evidence="7">
    <location>
        <begin position="6"/>
        <end position="33"/>
    </location>
</feature>
<keyword evidence="4 7" id="KW-0472">Membrane</keyword>
<feature type="transmembrane region" description="Helical" evidence="7">
    <location>
        <begin position="173"/>
        <end position="191"/>
    </location>
</feature>
<dbReference type="GO" id="GO:0016020">
    <property type="term" value="C:membrane"/>
    <property type="evidence" value="ECO:0007669"/>
    <property type="project" value="UniProtKB-SubCell"/>
</dbReference>
<keyword evidence="10" id="KW-1185">Reference proteome</keyword>
<dbReference type="Pfam" id="PF20684">
    <property type="entry name" value="Fung_rhodopsin"/>
    <property type="match status" value="1"/>
</dbReference>
<feature type="compositionally biased region" description="Basic and acidic residues" evidence="6">
    <location>
        <begin position="357"/>
        <end position="369"/>
    </location>
</feature>
<feature type="transmembrane region" description="Helical" evidence="7">
    <location>
        <begin position="88"/>
        <end position="109"/>
    </location>
</feature>
<dbReference type="InterPro" id="IPR049326">
    <property type="entry name" value="Rhodopsin_dom_fungi"/>
</dbReference>
<comment type="caution">
    <text evidence="9">The sequence shown here is derived from an EMBL/GenBank/DDBJ whole genome shotgun (WGS) entry which is preliminary data.</text>
</comment>
<evidence type="ECO:0000256" key="6">
    <source>
        <dbReference type="SAM" id="MobiDB-lite"/>
    </source>
</evidence>
<dbReference type="PANTHER" id="PTHR33048">
    <property type="entry name" value="PTH11-LIKE INTEGRAL MEMBRANE PROTEIN (AFU_ORTHOLOGUE AFUA_5G11245)"/>
    <property type="match status" value="1"/>
</dbReference>